<proteinExistence type="inferred from homology"/>
<reference evidence="3 4" key="1">
    <citation type="submission" date="2015-12" db="EMBL/GenBank/DDBJ databases">
        <title>Diversity of Burkholderia near neighbor genomes.</title>
        <authorList>
            <person name="Sahl J."/>
            <person name="Wagner D."/>
            <person name="Keim P."/>
        </authorList>
    </citation>
    <scope>NUCLEOTIDE SEQUENCE [LARGE SCALE GENOMIC DNA]</scope>
    <source>
        <strain evidence="3 4">MSMB1184WGS</strain>
    </source>
</reference>
<accession>A0A1B4Q3L5</accession>
<dbReference type="PANTHER" id="PTHR35601">
    <property type="entry name" value="TOXIN RELE"/>
    <property type="match status" value="1"/>
</dbReference>
<comment type="similarity">
    <text evidence="1">Belongs to the RelE toxin family.</text>
</comment>
<evidence type="ECO:0000256" key="2">
    <source>
        <dbReference type="ARBA" id="ARBA00022649"/>
    </source>
</evidence>
<gene>
    <name evidence="3" type="ORF">WT26_34195</name>
</gene>
<evidence type="ECO:0000256" key="1">
    <source>
        <dbReference type="ARBA" id="ARBA00006226"/>
    </source>
</evidence>
<dbReference type="Proteomes" id="UP000094776">
    <property type="component" value="Chromosome 2"/>
</dbReference>
<protein>
    <submittedName>
        <fullName evidence="3">Addiction module antitoxin</fullName>
    </submittedName>
</protein>
<dbReference type="SUPFAM" id="SSF143011">
    <property type="entry name" value="RelE-like"/>
    <property type="match status" value="1"/>
</dbReference>
<dbReference type="Pfam" id="PF05016">
    <property type="entry name" value="ParE_toxin"/>
    <property type="match status" value="1"/>
</dbReference>
<dbReference type="InterPro" id="IPR007712">
    <property type="entry name" value="RelE/ParE_toxin"/>
</dbReference>
<evidence type="ECO:0000313" key="3">
    <source>
        <dbReference type="EMBL" id="AOK20763.1"/>
    </source>
</evidence>
<dbReference type="EMBL" id="CP013444">
    <property type="protein sequence ID" value="AOK20763.1"/>
    <property type="molecule type" value="Genomic_DNA"/>
</dbReference>
<dbReference type="InterPro" id="IPR035093">
    <property type="entry name" value="RelE/ParE_toxin_dom_sf"/>
</dbReference>
<evidence type="ECO:0000313" key="4">
    <source>
        <dbReference type="Proteomes" id="UP000094776"/>
    </source>
</evidence>
<sequence length="93" mass="11010">MTFELAFLEPALREWKRFDRTVRDQFKSKLAERLENPRIPSAKPHGHPDRYKIKLRSAGYRLVYEVRDTEVIVLVVAVGRRERDAVYLAALKR</sequence>
<dbReference type="RefSeq" id="WP_069271744.1">
    <property type="nucleotide sequence ID" value="NZ_CP013444.1"/>
</dbReference>
<dbReference type="Gene3D" id="3.30.2310.20">
    <property type="entry name" value="RelE-like"/>
    <property type="match status" value="1"/>
</dbReference>
<organism evidence="3 4">
    <name type="scientific">Burkholderia cepacia</name>
    <name type="common">Pseudomonas cepacia</name>
    <dbReference type="NCBI Taxonomy" id="292"/>
    <lineage>
        <taxon>Bacteria</taxon>
        <taxon>Pseudomonadati</taxon>
        <taxon>Pseudomonadota</taxon>
        <taxon>Betaproteobacteria</taxon>
        <taxon>Burkholderiales</taxon>
        <taxon>Burkholderiaceae</taxon>
        <taxon>Burkholderia</taxon>
        <taxon>Burkholderia cepacia complex</taxon>
    </lineage>
</organism>
<dbReference type="PANTHER" id="PTHR35601:SF2">
    <property type="entry name" value="MRNA INTERFERASE TOXIN RELE"/>
    <property type="match status" value="1"/>
</dbReference>
<keyword evidence="2" id="KW-1277">Toxin-antitoxin system</keyword>
<dbReference type="AlphaFoldDB" id="A0A1B4Q3L5"/>
<name>A0A1B4Q3L5_BURCE</name>